<dbReference type="Proteomes" id="UP000689195">
    <property type="component" value="Unassembled WGS sequence"/>
</dbReference>
<accession>A0A8S1YF30</accession>
<evidence type="ECO:0000313" key="2">
    <source>
        <dbReference type="Proteomes" id="UP000689195"/>
    </source>
</evidence>
<gene>
    <name evidence="1" type="ORF">PPENT_87.1.T1630100</name>
</gene>
<organism evidence="1 2">
    <name type="scientific">Paramecium pentaurelia</name>
    <dbReference type="NCBI Taxonomy" id="43138"/>
    <lineage>
        <taxon>Eukaryota</taxon>
        <taxon>Sar</taxon>
        <taxon>Alveolata</taxon>
        <taxon>Ciliophora</taxon>
        <taxon>Intramacronucleata</taxon>
        <taxon>Oligohymenophorea</taxon>
        <taxon>Peniculida</taxon>
        <taxon>Parameciidae</taxon>
        <taxon>Paramecium</taxon>
    </lineage>
</organism>
<reference evidence="1" key="1">
    <citation type="submission" date="2021-01" db="EMBL/GenBank/DDBJ databases">
        <authorList>
            <consortium name="Genoscope - CEA"/>
            <person name="William W."/>
        </authorList>
    </citation>
    <scope>NUCLEOTIDE SEQUENCE</scope>
</reference>
<dbReference type="EMBL" id="CAJJDO010000163">
    <property type="protein sequence ID" value="CAD8211467.1"/>
    <property type="molecule type" value="Genomic_DNA"/>
</dbReference>
<evidence type="ECO:0000313" key="1">
    <source>
        <dbReference type="EMBL" id="CAD8211467.1"/>
    </source>
</evidence>
<protein>
    <submittedName>
        <fullName evidence="1">Uncharacterized protein</fullName>
    </submittedName>
</protein>
<sequence>MKRYKINLRKKIKNRVQFKISLKLGRQWIILEINIFHSKSEKQNDLKKLQLLGTQILLDRSDNLYSQEWIKILSIQLMKHQFELSSQYKSTQEFSQLKITEMINFILKIDMILFQTIFVQTKKNKTNTKFLENVINIVIENNCMSLKQSNQNKRKNLSSPKSFWSSIGHRAIKHWQLYKEGYEQFSHVHGFFQRQILQEGDSRMSIRRDCQPSSLIFKMGQTFCMLQLSYLRQMKD</sequence>
<dbReference type="AlphaFoldDB" id="A0A8S1YF30"/>
<name>A0A8S1YF30_9CILI</name>
<keyword evidence="2" id="KW-1185">Reference proteome</keyword>
<comment type="caution">
    <text evidence="1">The sequence shown here is derived from an EMBL/GenBank/DDBJ whole genome shotgun (WGS) entry which is preliminary data.</text>
</comment>
<proteinExistence type="predicted"/>